<dbReference type="Proteomes" id="UP000279336">
    <property type="component" value="Unassembled WGS sequence"/>
</dbReference>
<dbReference type="EMBL" id="RCIW01000003">
    <property type="protein sequence ID" value="RLP12241.1"/>
    <property type="molecule type" value="Genomic_DNA"/>
</dbReference>
<organism evidence="1 2">
    <name type="scientific">Propionibacterium australiense</name>
    <dbReference type="NCBI Taxonomy" id="119981"/>
    <lineage>
        <taxon>Bacteria</taxon>
        <taxon>Bacillati</taxon>
        <taxon>Actinomycetota</taxon>
        <taxon>Actinomycetes</taxon>
        <taxon>Propionibacteriales</taxon>
        <taxon>Propionibacteriaceae</taxon>
        <taxon>Propionibacterium</taxon>
    </lineage>
</organism>
<proteinExistence type="predicted"/>
<dbReference type="AlphaFoldDB" id="A0A8B3FNZ3"/>
<evidence type="ECO:0000313" key="1">
    <source>
        <dbReference type="EMBL" id="RLP12241.1"/>
    </source>
</evidence>
<gene>
    <name evidence="1" type="ORF">D7U36_02995</name>
</gene>
<reference evidence="1 2" key="1">
    <citation type="submission" date="2018-10" db="EMBL/GenBank/DDBJ databases">
        <title>Propionibacterium australiense Genome Sequencing and Assembly.</title>
        <authorList>
            <person name="Bernier A.-M."/>
            <person name="Bernard K."/>
        </authorList>
    </citation>
    <scope>NUCLEOTIDE SEQUENCE [LARGE SCALE GENOMIC DNA]</scope>
    <source>
        <strain evidence="1 2">NML98A078</strain>
    </source>
</reference>
<protein>
    <submittedName>
        <fullName evidence="1">Uncharacterized protein</fullName>
    </submittedName>
</protein>
<evidence type="ECO:0000313" key="2">
    <source>
        <dbReference type="Proteomes" id="UP000279336"/>
    </source>
</evidence>
<accession>A0A8B3FNZ3</accession>
<comment type="caution">
    <text evidence="1">The sequence shown here is derived from an EMBL/GenBank/DDBJ whole genome shotgun (WGS) entry which is preliminary data.</text>
</comment>
<name>A0A8B3FNZ3_9ACTN</name>
<sequence length="65" mass="6933">MSHGIDPDQSYELFDANARVDALADQYNAAREELLSLIGHLSETIAHLTGTALPENPAPAEKGGE</sequence>